<dbReference type="OrthoDB" id="655946at2"/>
<comment type="caution">
    <text evidence="5">The sequence shown here is derived from an EMBL/GenBank/DDBJ whole genome shotgun (WGS) entry which is preliminary data.</text>
</comment>
<keyword evidence="2" id="KW-0238">DNA-binding</keyword>
<name>A0A365XZE1_9BACT</name>
<reference evidence="5 6" key="1">
    <citation type="submission" date="2018-05" db="EMBL/GenBank/DDBJ databases">
        <title>Chitinophaga sp. K3CV102501T nov., isolated from isolated from a monsoon evergreen broad-leaved forest soil.</title>
        <authorList>
            <person name="Lv Y."/>
        </authorList>
    </citation>
    <scope>NUCLEOTIDE SEQUENCE [LARGE SCALE GENOMIC DNA]</scope>
    <source>
        <strain evidence="5 6">GDMCC 1.1325</strain>
    </source>
</reference>
<dbReference type="GO" id="GO:0043565">
    <property type="term" value="F:sequence-specific DNA binding"/>
    <property type="evidence" value="ECO:0007669"/>
    <property type="project" value="InterPro"/>
</dbReference>
<evidence type="ECO:0000313" key="5">
    <source>
        <dbReference type="EMBL" id="RBL91756.1"/>
    </source>
</evidence>
<feature type="domain" description="HTH araC/xylS-type" evidence="4">
    <location>
        <begin position="164"/>
        <end position="265"/>
    </location>
</feature>
<evidence type="ECO:0000256" key="2">
    <source>
        <dbReference type="ARBA" id="ARBA00023125"/>
    </source>
</evidence>
<dbReference type="InterPro" id="IPR018060">
    <property type="entry name" value="HTH_AraC"/>
</dbReference>
<dbReference type="AlphaFoldDB" id="A0A365XZE1"/>
<dbReference type="Gene3D" id="1.10.10.60">
    <property type="entry name" value="Homeodomain-like"/>
    <property type="match status" value="1"/>
</dbReference>
<keyword evidence="3" id="KW-0804">Transcription</keyword>
<protein>
    <recommendedName>
        <fullName evidence="4">HTH araC/xylS-type domain-containing protein</fullName>
    </recommendedName>
</protein>
<organism evidence="5 6">
    <name type="scientific">Chitinophaga flava</name>
    <dbReference type="NCBI Taxonomy" id="2259036"/>
    <lineage>
        <taxon>Bacteria</taxon>
        <taxon>Pseudomonadati</taxon>
        <taxon>Bacteroidota</taxon>
        <taxon>Chitinophagia</taxon>
        <taxon>Chitinophagales</taxon>
        <taxon>Chitinophagaceae</taxon>
        <taxon>Chitinophaga</taxon>
    </lineage>
</organism>
<dbReference type="SMART" id="SM00342">
    <property type="entry name" value="HTH_ARAC"/>
    <property type="match status" value="1"/>
</dbReference>
<dbReference type="InterPro" id="IPR050204">
    <property type="entry name" value="AraC_XylS_family_regulators"/>
</dbReference>
<proteinExistence type="predicted"/>
<evidence type="ECO:0000313" key="6">
    <source>
        <dbReference type="Proteomes" id="UP000253410"/>
    </source>
</evidence>
<dbReference type="Proteomes" id="UP000253410">
    <property type="component" value="Unassembled WGS sequence"/>
</dbReference>
<sequence length="277" mass="32011">MVVTYASPPAPPLQRFIKRYCLREIDTAGADLLKPLFADDNSILALSLTDTPVWYHTPTASRLVDLRDRHLFGLQTAFNGYQVFNGKYKLLCIEFNANGFFSLFHVPMTYVRNNLWRFDDVVGQDFFYLSEQLYGMQDFSEIVSLMDIFFMQAFTRTKAPGKYTAQIAWAYRQLVGNYATEVRSLAGMVNMSLRNFEQQFTAQIGMTPVLLKRIKRFHGAVALKAQNPDQSWTSIAYDCNYFDQMHLIKDFKVFSSMSPKTFFRQMPPPRERVVLVG</sequence>
<dbReference type="Pfam" id="PF12833">
    <property type="entry name" value="HTH_18"/>
    <property type="match status" value="1"/>
</dbReference>
<evidence type="ECO:0000259" key="4">
    <source>
        <dbReference type="PROSITE" id="PS01124"/>
    </source>
</evidence>
<dbReference type="PROSITE" id="PS01124">
    <property type="entry name" value="HTH_ARAC_FAMILY_2"/>
    <property type="match status" value="1"/>
</dbReference>
<dbReference type="RefSeq" id="WP_113614355.1">
    <property type="nucleotide sequence ID" value="NZ_QFFJ01000001.1"/>
</dbReference>
<keyword evidence="6" id="KW-1185">Reference proteome</keyword>
<evidence type="ECO:0000256" key="1">
    <source>
        <dbReference type="ARBA" id="ARBA00023015"/>
    </source>
</evidence>
<dbReference type="PANTHER" id="PTHR46796">
    <property type="entry name" value="HTH-TYPE TRANSCRIPTIONAL ACTIVATOR RHAS-RELATED"/>
    <property type="match status" value="1"/>
</dbReference>
<evidence type="ECO:0000256" key="3">
    <source>
        <dbReference type="ARBA" id="ARBA00023163"/>
    </source>
</evidence>
<dbReference type="EMBL" id="QFFJ01000001">
    <property type="protein sequence ID" value="RBL91756.1"/>
    <property type="molecule type" value="Genomic_DNA"/>
</dbReference>
<keyword evidence="1" id="KW-0805">Transcription regulation</keyword>
<dbReference type="PANTHER" id="PTHR46796:SF13">
    <property type="entry name" value="HTH-TYPE TRANSCRIPTIONAL ACTIVATOR RHAS"/>
    <property type="match status" value="1"/>
</dbReference>
<gene>
    <name evidence="5" type="ORF">DF182_03885</name>
</gene>
<dbReference type="GO" id="GO:0003700">
    <property type="term" value="F:DNA-binding transcription factor activity"/>
    <property type="evidence" value="ECO:0007669"/>
    <property type="project" value="InterPro"/>
</dbReference>
<accession>A0A365XZE1</accession>